<reference evidence="1 2" key="1">
    <citation type="submission" date="2018-11" db="EMBL/GenBank/DDBJ databases">
        <authorList>
            <consortium name="Pathogen Informatics"/>
        </authorList>
    </citation>
    <scope>NUCLEOTIDE SEQUENCE [LARGE SCALE GENOMIC DNA]</scope>
</reference>
<keyword evidence="2" id="KW-1185">Reference proteome</keyword>
<sequence length="275" mass="31400">MTTDHKHTANRRIYTGRRPMALLKELLEETEKQRLCFFCGRYVDANTLQRTFRRKHYSAVLLSSLILSNKVDLDKARRCYEAFVRAERHICLQHIVDAGQFIASEMGLTTGFTTYLNEPLVSYVGTDIPFHLIDKLDKNAKNFDGQFIASEMGLTTGFTTYLNEPLVSYVGTDIPFHLIDKLDKNAKNFDVKLVVTAKRVSDFLNFCLTLYPVNGFRPVLNVQQNRTAPLGEPLPDGDKESSAYEMIDADLDHSSENSAELHFEELFRSSKDVKE</sequence>
<gene>
    <name evidence="1" type="ORF">SVUK_LOCUS17933</name>
</gene>
<name>A0A3P7LJZ7_STRVU</name>
<dbReference type="EMBL" id="UYYB01120140">
    <property type="protein sequence ID" value="VDM82935.1"/>
    <property type="molecule type" value="Genomic_DNA"/>
</dbReference>
<protein>
    <submittedName>
        <fullName evidence="1">Uncharacterized protein</fullName>
    </submittedName>
</protein>
<accession>A0A3P7LJZ7</accession>
<evidence type="ECO:0000313" key="2">
    <source>
        <dbReference type="Proteomes" id="UP000270094"/>
    </source>
</evidence>
<proteinExistence type="predicted"/>
<dbReference type="AlphaFoldDB" id="A0A3P7LJZ7"/>
<feature type="non-terminal residue" evidence="1">
    <location>
        <position position="275"/>
    </location>
</feature>
<dbReference type="Proteomes" id="UP000270094">
    <property type="component" value="Unassembled WGS sequence"/>
</dbReference>
<organism evidence="1 2">
    <name type="scientific">Strongylus vulgaris</name>
    <name type="common">Blood worm</name>
    <dbReference type="NCBI Taxonomy" id="40348"/>
    <lineage>
        <taxon>Eukaryota</taxon>
        <taxon>Metazoa</taxon>
        <taxon>Ecdysozoa</taxon>
        <taxon>Nematoda</taxon>
        <taxon>Chromadorea</taxon>
        <taxon>Rhabditida</taxon>
        <taxon>Rhabditina</taxon>
        <taxon>Rhabditomorpha</taxon>
        <taxon>Strongyloidea</taxon>
        <taxon>Strongylidae</taxon>
        <taxon>Strongylus</taxon>
    </lineage>
</organism>
<evidence type="ECO:0000313" key="1">
    <source>
        <dbReference type="EMBL" id="VDM82935.1"/>
    </source>
</evidence>